<keyword evidence="3" id="KW-0472">Membrane</keyword>
<sequence length="288" mass="30344">MADDTAGGRPMPGGGTTTPEAAEALTAEVIGSTESYRRLGEIFISVLAAVPAATLLTSLIRAPGEEGLNGWRLGWGLTCGSVALLASVWLAVRMRQPVEIELTELKRFDINRVLGTRQKDVDGLLERIDQLQQARADARSDAERADAERGLRGVLRTLESVHLLATADKLRERVTSPLSWLLVTCAVAASALAVFFLATAVNSKAADSPMPVVKVTLTPAGAKQLGCPITFTALKLAGSDAEPYVVPMDGTRCTAGVYLKLKTGKEPIAEVEPLTPLATSTASPTATP</sequence>
<proteinExistence type="predicted"/>
<name>A0ABS8EJ41_9ACTN</name>
<feature type="transmembrane region" description="Helical" evidence="3">
    <location>
        <begin position="42"/>
        <end position="61"/>
    </location>
</feature>
<evidence type="ECO:0000256" key="3">
    <source>
        <dbReference type="SAM" id="Phobius"/>
    </source>
</evidence>
<keyword evidence="3" id="KW-0812">Transmembrane</keyword>
<evidence type="ECO:0000256" key="2">
    <source>
        <dbReference type="SAM" id="MobiDB-lite"/>
    </source>
</evidence>
<feature type="region of interest" description="Disordered" evidence="2">
    <location>
        <begin position="1"/>
        <end position="20"/>
    </location>
</feature>
<evidence type="ECO:0000313" key="5">
    <source>
        <dbReference type="Proteomes" id="UP001520654"/>
    </source>
</evidence>
<evidence type="ECO:0000313" key="4">
    <source>
        <dbReference type="EMBL" id="MCC0100492.1"/>
    </source>
</evidence>
<organism evidence="4 5">
    <name type="scientific">Streptomyces flavotricini</name>
    <dbReference type="NCBI Taxonomy" id="66888"/>
    <lineage>
        <taxon>Bacteria</taxon>
        <taxon>Bacillati</taxon>
        <taxon>Actinomycetota</taxon>
        <taxon>Actinomycetes</taxon>
        <taxon>Kitasatosporales</taxon>
        <taxon>Streptomycetaceae</taxon>
        <taxon>Streptomyces</taxon>
    </lineage>
</organism>
<gene>
    <name evidence="4" type="ORF">K7B10_38135</name>
</gene>
<keyword evidence="1" id="KW-0175">Coiled coil</keyword>
<accession>A0ABS8EJ41</accession>
<reference evidence="4 5" key="1">
    <citation type="submission" date="2021-08" db="EMBL/GenBank/DDBJ databases">
        <title>Genomic Architecture of Streptomyces flavotricini NGL1 and Streptomyces erythrochromogenes HMS4 With Differential Plant Beneficial attributes and laccase production capabilities.</title>
        <authorList>
            <person name="Salwan R."/>
            <person name="Kaur R."/>
            <person name="Sharma V."/>
        </authorList>
    </citation>
    <scope>NUCLEOTIDE SEQUENCE [LARGE SCALE GENOMIC DNA]</scope>
    <source>
        <strain evidence="4 5">NGL1</strain>
    </source>
</reference>
<feature type="transmembrane region" description="Helical" evidence="3">
    <location>
        <begin position="178"/>
        <end position="201"/>
    </location>
</feature>
<comment type="caution">
    <text evidence="4">The sequence shown here is derived from an EMBL/GenBank/DDBJ whole genome shotgun (WGS) entry which is preliminary data.</text>
</comment>
<feature type="coiled-coil region" evidence="1">
    <location>
        <begin position="121"/>
        <end position="148"/>
    </location>
</feature>
<dbReference type="EMBL" id="JAINUL010000001">
    <property type="protein sequence ID" value="MCC0100492.1"/>
    <property type="molecule type" value="Genomic_DNA"/>
</dbReference>
<feature type="transmembrane region" description="Helical" evidence="3">
    <location>
        <begin position="73"/>
        <end position="92"/>
    </location>
</feature>
<dbReference type="RefSeq" id="WP_229344153.1">
    <property type="nucleotide sequence ID" value="NZ_JAINUL010000001.1"/>
</dbReference>
<keyword evidence="5" id="KW-1185">Reference proteome</keyword>
<evidence type="ECO:0000256" key="1">
    <source>
        <dbReference type="SAM" id="Coils"/>
    </source>
</evidence>
<dbReference type="Proteomes" id="UP001520654">
    <property type="component" value="Unassembled WGS sequence"/>
</dbReference>
<keyword evidence="3" id="KW-1133">Transmembrane helix</keyword>
<protein>
    <submittedName>
        <fullName evidence="4">Uncharacterized protein</fullName>
    </submittedName>
</protein>